<dbReference type="AlphaFoldDB" id="A0AAV9MXV2"/>
<dbReference type="RefSeq" id="XP_064700957.1">
    <property type="nucleotide sequence ID" value="XM_064852971.1"/>
</dbReference>
<dbReference type="EMBL" id="JAVRRD010000038">
    <property type="protein sequence ID" value="KAK5045325.1"/>
    <property type="molecule type" value="Genomic_DNA"/>
</dbReference>
<gene>
    <name evidence="2" type="ORF">LTR84_009431</name>
</gene>
<protein>
    <submittedName>
        <fullName evidence="2">Uncharacterized protein</fullName>
    </submittedName>
</protein>
<dbReference type="GeneID" id="89977590"/>
<sequence length="237" mass="24611">MLPLSFLAIGVLAYGVSAQTAAFENTTWGDVVNGQIWPIAWTEGDGHPVSLFVGNDTWQWTVFANHSATPGYFEWTVSVPVAGRYHLGLVQSNQLSVSPSFVVGIPIPPSPSTTWTTSPSWETLHPTANATLIYATSTYWDNGCGCSKTSISIVPQPTVTATYDEACGCMKPTAVPAHPVAPVSNGTLPAPNNPGTNVPLSPPAPAAPTGSMYTGNANKLIGSSFGVVALVAAALLA</sequence>
<feature type="chain" id="PRO_5043967652" evidence="1">
    <location>
        <begin position="19"/>
        <end position="237"/>
    </location>
</feature>
<proteinExistence type="predicted"/>
<keyword evidence="3" id="KW-1185">Reference proteome</keyword>
<dbReference type="Proteomes" id="UP001358417">
    <property type="component" value="Unassembled WGS sequence"/>
</dbReference>
<keyword evidence="1" id="KW-0732">Signal</keyword>
<evidence type="ECO:0000313" key="3">
    <source>
        <dbReference type="Proteomes" id="UP001358417"/>
    </source>
</evidence>
<evidence type="ECO:0000256" key="1">
    <source>
        <dbReference type="SAM" id="SignalP"/>
    </source>
</evidence>
<name>A0AAV9MXV2_9EURO</name>
<reference evidence="2 3" key="1">
    <citation type="submission" date="2023-08" db="EMBL/GenBank/DDBJ databases">
        <title>Black Yeasts Isolated from many extreme environments.</title>
        <authorList>
            <person name="Coleine C."/>
            <person name="Stajich J.E."/>
            <person name="Selbmann L."/>
        </authorList>
    </citation>
    <scope>NUCLEOTIDE SEQUENCE [LARGE SCALE GENOMIC DNA]</scope>
    <source>
        <strain evidence="2 3">CCFEE 5792</strain>
    </source>
</reference>
<evidence type="ECO:0000313" key="2">
    <source>
        <dbReference type="EMBL" id="KAK5045325.1"/>
    </source>
</evidence>
<accession>A0AAV9MXV2</accession>
<organism evidence="2 3">
    <name type="scientific">Exophiala bonariae</name>
    <dbReference type="NCBI Taxonomy" id="1690606"/>
    <lineage>
        <taxon>Eukaryota</taxon>
        <taxon>Fungi</taxon>
        <taxon>Dikarya</taxon>
        <taxon>Ascomycota</taxon>
        <taxon>Pezizomycotina</taxon>
        <taxon>Eurotiomycetes</taxon>
        <taxon>Chaetothyriomycetidae</taxon>
        <taxon>Chaetothyriales</taxon>
        <taxon>Herpotrichiellaceae</taxon>
        <taxon>Exophiala</taxon>
    </lineage>
</organism>
<feature type="signal peptide" evidence="1">
    <location>
        <begin position="1"/>
        <end position="18"/>
    </location>
</feature>
<comment type="caution">
    <text evidence="2">The sequence shown here is derived from an EMBL/GenBank/DDBJ whole genome shotgun (WGS) entry which is preliminary data.</text>
</comment>